<dbReference type="Proteomes" id="UP000523079">
    <property type="component" value="Unassembled WGS sequence"/>
</dbReference>
<dbReference type="PANTHER" id="PTHR46211">
    <property type="entry name" value="GLYCEROPHOSPHORYL DIESTER PHOSPHODIESTERASE"/>
    <property type="match status" value="1"/>
</dbReference>
<dbReference type="PROSITE" id="PS51257">
    <property type="entry name" value="PROKAR_LIPOPROTEIN"/>
    <property type="match status" value="1"/>
</dbReference>
<dbReference type="PROSITE" id="PS51704">
    <property type="entry name" value="GP_PDE"/>
    <property type="match status" value="1"/>
</dbReference>
<dbReference type="Pfam" id="PF03009">
    <property type="entry name" value="GDPD"/>
    <property type="match status" value="1"/>
</dbReference>
<organism evidence="2 3">
    <name type="scientific">Microlunatus kandeliicorticis</name>
    <dbReference type="NCBI Taxonomy" id="1759536"/>
    <lineage>
        <taxon>Bacteria</taxon>
        <taxon>Bacillati</taxon>
        <taxon>Actinomycetota</taxon>
        <taxon>Actinomycetes</taxon>
        <taxon>Propionibacteriales</taxon>
        <taxon>Propionibacteriaceae</taxon>
        <taxon>Microlunatus</taxon>
    </lineage>
</organism>
<accession>A0A7W3IW31</accession>
<dbReference type="InterPro" id="IPR017946">
    <property type="entry name" value="PLC-like_Pdiesterase_TIM-brl"/>
</dbReference>
<dbReference type="SUPFAM" id="SSF51695">
    <property type="entry name" value="PLC-like phosphodiesterases"/>
    <property type="match status" value="1"/>
</dbReference>
<dbReference type="RefSeq" id="WP_182561824.1">
    <property type="nucleotide sequence ID" value="NZ_JACGWT010000007.1"/>
</dbReference>
<feature type="domain" description="GP-PDE" evidence="1">
    <location>
        <begin position="47"/>
        <end position="285"/>
    </location>
</feature>
<dbReference type="InterPro" id="IPR006311">
    <property type="entry name" value="TAT_signal"/>
</dbReference>
<dbReference type="EC" id="3.1.4.46" evidence="2"/>
<protein>
    <submittedName>
        <fullName evidence="2">Glycerophosphoryl diester phosphodiesterase</fullName>
        <ecNumber evidence="2">3.1.4.46</ecNumber>
    </submittedName>
</protein>
<dbReference type="Gene3D" id="3.20.20.190">
    <property type="entry name" value="Phosphatidylinositol (PI) phosphodiesterase"/>
    <property type="match status" value="1"/>
</dbReference>
<keyword evidence="2" id="KW-0378">Hydrolase</keyword>
<dbReference type="PANTHER" id="PTHR46211:SF14">
    <property type="entry name" value="GLYCEROPHOSPHODIESTER PHOSPHODIESTERASE"/>
    <property type="match status" value="1"/>
</dbReference>
<evidence type="ECO:0000313" key="3">
    <source>
        <dbReference type="Proteomes" id="UP000523079"/>
    </source>
</evidence>
<comment type="caution">
    <text evidence="2">The sequence shown here is derived from an EMBL/GenBank/DDBJ whole genome shotgun (WGS) entry which is preliminary data.</text>
</comment>
<dbReference type="PROSITE" id="PS51318">
    <property type="entry name" value="TAT"/>
    <property type="match status" value="1"/>
</dbReference>
<evidence type="ECO:0000259" key="1">
    <source>
        <dbReference type="PROSITE" id="PS51704"/>
    </source>
</evidence>
<dbReference type="GO" id="GO:0008889">
    <property type="term" value="F:glycerophosphodiester phosphodiesterase activity"/>
    <property type="evidence" value="ECO:0007669"/>
    <property type="project" value="UniProtKB-EC"/>
</dbReference>
<keyword evidence="3" id="KW-1185">Reference proteome</keyword>
<evidence type="ECO:0000313" key="2">
    <source>
        <dbReference type="EMBL" id="MBA8796195.1"/>
    </source>
</evidence>
<proteinExistence type="predicted"/>
<reference evidence="2 3" key="1">
    <citation type="submission" date="2020-07" db="EMBL/GenBank/DDBJ databases">
        <title>Sequencing the genomes of 1000 actinobacteria strains.</title>
        <authorList>
            <person name="Klenk H.-P."/>
        </authorList>
    </citation>
    <scope>NUCLEOTIDE SEQUENCE [LARGE SCALE GENOMIC DNA]</scope>
    <source>
        <strain evidence="2 3">DSM 100723</strain>
    </source>
</reference>
<dbReference type="GO" id="GO:0006629">
    <property type="term" value="P:lipid metabolic process"/>
    <property type="evidence" value="ECO:0007669"/>
    <property type="project" value="InterPro"/>
</dbReference>
<name>A0A7W3IW31_9ACTN</name>
<dbReference type="AlphaFoldDB" id="A0A7W3IW31"/>
<sequence>MPARISRRSLVIGGLSGGLGVGLATAGLGGCASSGPPSAQRLLAGDPFYVAHRGGDRDWPQMTAYAYDQAVRLPGLRALEVSVCLSRDGVLVCCHDADTLAATGVRRVIAETDWAELRTLTVSAAGTLDPEQPRRPLSRIEDVLPHLDRFVVFAEPKVGPAREPLMRVLARAGRPGQVVWKQPVDSTAFAAARRAGFRTWGYVLDQPSHLGANLSRFAASDDLDALGAPLAESDAFIAAVVAAAHAHGKPTVAWPATDTADRDRALRLGCRGIMAADIRGLVGTTAGQPAHAS</sequence>
<dbReference type="InterPro" id="IPR030395">
    <property type="entry name" value="GP_PDE_dom"/>
</dbReference>
<gene>
    <name evidence="2" type="ORF">FHX74_003848</name>
</gene>
<dbReference type="EMBL" id="JACGWT010000007">
    <property type="protein sequence ID" value="MBA8796195.1"/>
    <property type="molecule type" value="Genomic_DNA"/>
</dbReference>